<evidence type="ECO:0000259" key="9">
    <source>
        <dbReference type="Pfam" id="PF05191"/>
    </source>
</evidence>
<dbReference type="InterPro" id="IPR027417">
    <property type="entry name" value="P-loop_NTPase"/>
</dbReference>
<feature type="binding site" evidence="6">
    <location>
        <position position="150"/>
    </location>
    <ligand>
        <name>Zn(2+)</name>
        <dbReference type="ChEBI" id="CHEBI:29105"/>
        <note>structural</note>
    </ligand>
</feature>
<dbReference type="EC" id="2.7.4.3" evidence="6 8"/>
<comment type="domain">
    <text evidence="6">Consists of three domains, a large central CORE domain and two small peripheral domains, NMPbind and LID, which undergo movements during catalysis. The LID domain closes over the site of phosphoryl transfer upon ATP binding. Assembling and dissambling the active center during each catalytic cycle provides an effective means to prevent ATP hydrolysis. Some bacteria have evolved a zinc-coordinating structure that stabilizes the LID domain.</text>
</comment>
<evidence type="ECO:0000313" key="10">
    <source>
        <dbReference type="EMBL" id="VEU70966.1"/>
    </source>
</evidence>
<keyword evidence="5 6" id="KW-0067">ATP-binding</keyword>
<feature type="binding site" evidence="6">
    <location>
        <position position="96"/>
    </location>
    <ligand>
        <name>AMP</name>
        <dbReference type="ChEBI" id="CHEBI:456215"/>
    </ligand>
</feature>
<comment type="similarity">
    <text evidence="6 7">Belongs to the adenylate kinase family.</text>
</comment>
<feature type="domain" description="Adenylate kinase active site lid" evidence="9">
    <location>
        <begin position="127"/>
        <end position="162"/>
    </location>
</feature>
<dbReference type="InterPro" id="IPR000850">
    <property type="entry name" value="Adenylat/UMP-CMP_kin"/>
</dbReference>
<dbReference type="InterPro" id="IPR036193">
    <property type="entry name" value="ADK_active_lid_dom_sf"/>
</dbReference>
<dbReference type="CDD" id="cd01428">
    <property type="entry name" value="ADK"/>
    <property type="match status" value="1"/>
</dbReference>
<reference evidence="10 11" key="1">
    <citation type="submission" date="2019-01" db="EMBL/GenBank/DDBJ databases">
        <authorList>
            <consortium name="Pathogen Informatics"/>
        </authorList>
    </citation>
    <scope>NUCLEOTIDE SEQUENCE [LARGE SCALE GENOMIC DNA]</scope>
    <source>
        <strain evidence="10 11">NCTC10194</strain>
    </source>
</reference>
<dbReference type="EMBL" id="LR215024">
    <property type="protein sequence ID" value="VEU70966.1"/>
    <property type="molecule type" value="Genomic_DNA"/>
</dbReference>
<keyword evidence="3 6" id="KW-0547">Nucleotide-binding</keyword>
<dbReference type="Proteomes" id="UP000290815">
    <property type="component" value="Chromosome"/>
</dbReference>
<dbReference type="InterPro" id="IPR007862">
    <property type="entry name" value="Adenylate_kinase_lid-dom"/>
</dbReference>
<dbReference type="GO" id="GO:0044209">
    <property type="term" value="P:AMP salvage"/>
    <property type="evidence" value="ECO:0007669"/>
    <property type="project" value="UniProtKB-UniRule"/>
</dbReference>
<proteinExistence type="inferred from homology"/>
<evidence type="ECO:0000256" key="5">
    <source>
        <dbReference type="ARBA" id="ARBA00022840"/>
    </source>
</evidence>
<dbReference type="PANTHER" id="PTHR23359">
    <property type="entry name" value="NUCLEOTIDE KINASE"/>
    <property type="match status" value="1"/>
</dbReference>
<dbReference type="SUPFAM" id="SSF52540">
    <property type="entry name" value="P-loop containing nucleoside triphosphate hydrolases"/>
    <property type="match status" value="1"/>
</dbReference>
<comment type="caution">
    <text evidence="6">Lacks conserved residue(s) required for the propagation of feature annotation.</text>
</comment>
<feature type="binding site" evidence="6">
    <location>
        <begin position="89"/>
        <end position="92"/>
    </location>
    <ligand>
        <name>AMP</name>
        <dbReference type="ChEBI" id="CHEBI:456215"/>
    </ligand>
</feature>
<keyword evidence="11" id="KW-1185">Reference proteome</keyword>
<feature type="binding site" evidence="6">
    <location>
        <position position="130"/>
    </location>
    <ligand>
        <name>Zn(2+)</name>
        <dbReference type="ChEBI" id="CHEBI:29105"/>
        <note>structural</note>
    </ligand>
</feature>
<organism evidence="10 11">
    <name type="scientific">Mycoplasmopsis glycophila</name>
    <dbReference type="NCBI Taxonomy" id="171285"/>
    <lineage>
        <taxon>Bacteria</taxon>
        <taxon>Bacillati</taxon>
        <taxon>Mycoplasmatota</taxon>
        <taxon>Mycoplasmoidales</taxon>
        <taxon>Metamycoplasmataceae</taxon>
        <taxon>Mycoplasmopsis</taxon>
    </lineage>
</organism>
<evidence type="ECO:0000256" key="6">
    <source>
        <dbReference type="HAMAP-Rule" id="MF_00235"/>
    </source>
</evidence>
<keyword evidence="6" id="KW-0862">Zinc</keyword>
<dbReference type="GO" id="GO:0008270">
    <property type="term" value="F:zinc ion binding"/>
    <property type="evidence" value="ECO:0007669"/>
    <property type="project" value="UniProtKB-UniRule"/>
</dbReference>
<dbReference type="RefSeq" id="WP_027333500.1">
    <property type="nucleotide sequence ID" value="NZ_LR215024.1"/>
</dbReference>
<evidence type="ECO:0000256" key="7">
    <source>
        <dbReference type="RuleBase" id="RU003330"/>
    </source>
</evidence>
<dbReference type="InterPro" id="IPR006259">
    <property type="entry name" value="Adenyl_kin_sub"/>
</dbReference>
<feature type="binding site" evidence="6">
    <location>
        <position position="39"/>
    </location>
    <ligand>
        <name>AMP</name>
        <dbReference type="ChEBI" id="CHEBI:456215"/>
    </ligand>
</feature>
<dbReference type="SUPFAM" id="SSF57774">
    <property type="entry name" value="Microbial and mitochondrial ADK, insert 'zinc finger' domain"/>
    <property type="match status" value="1"/>
</dbReference>
<comment type="catalytic activity">
    <reaction evidence="6 8">
        <text>AMP + ATP = 2 ADP</text>
        <dbReference type="Rhea" id="RHEA:12973"/>
        <dbReference type="ChEBI" id="CHEBI:30616"/>
        <dbReference type="ChEBI" id="CHEBI:456215"/>
        <dbReference type="ChEBI" id="CHEBI:456216"/>
        <dbReference type="EC" id="2.7.4.3"/>
    </reaction>
</comment>
<comment type="pathway">
    <text evidence="6">Purine metabolism; AMP biosynthesis via salvage pathway; AMP from ADP: step 1/1.</text>
</comment>
<accession>A0A449AWB4</accession>
<gene>
    <name evidence="10" type="primary">MCYN0050</name>
    <name evidence="6" type="synonym">adk</name>
    <name evidence="10" type="ORF">NCTC10194_00633</name>
</gene>
<comment type="subunit">
    <text evidence="6 8">Monomer.</text>
</comment>
<dbReference type="Gene3D" id="3.40.50.300">
    <property type="entry name" value="P-loop containing nucleotide triphosphate hydrolases"/>
    <property type="match status" value="1"/>
</dbReference>
<feature type="binding site" evidence="6">
    <location>
        <position position="199"/>
    </location>
    <ligand>
        <name>ATP</name>
        <dbReference type="ChEBI" id="CHEBI:30616"/>
    </ligand>
</feature>
<evidence type="ECO:0000256" key="4">
    <source>
        <dbReference type="ARBA" id="ARBA00022777"/>
    </source>
</evidence>
<sequence length="215" mass="24212">MINKNVIIMGMPGAGKGTVAGILKQNGTLTHLSTGEIFRSEIKNKTELGLKVQEYVTSGGYVPDEITNQIVKNAITKFIEKGERFILDGYPRTLAQAEFLRDTFGDNFIVIELKVSKEVVLERLGGRRTCPTCQTGYHVLFKKPQVENKCDLDSSELFIREDDKAEKITNRLEIYEEQTKPLLDFYKSQNALVTVEALEAPNKVAEKVLEIIQKN</sequence>
<dbReference type="NCBIfam" id="TIGR01351">
    <property type="entry name" value="adk"/>
    <property type="match status" value="1"/>
</dbReference>
<dbReference type="PROSITE" id="PS00113">
    <property type="entry name" value="ADENYLATE_KINASE"/>
    <property type="match status" value="1"/>
</dbReference>
<evidence type="ECO:0000256" key="2">
    <source>
        <dbReference type="ARBA" id="ARBA00022727"/>
    </source>
</evidence>
<feature type="region of interest" description="NMP" evidence="6">
    <location>
        <begin position="33"/>
        <end position="62"/>
    </location>
</feature>
<dbReference type="HAMAP" id="MF_00235">
    <property type="entry name" value="Adenylate_kinase_Adk"/>
    <property type="match status" value="1"/>
</dbReference>
<feature type="binding site" evidence="6">
    <location>
        <position position="171"/>
    </location>
    <ligand>
        <name>AMP</name>
        <dbReference type="ChEBI" id="CHEBI:456215"/>
    </ligand>
</feature>
<dbReference type="Pfam" id="PF05191">
    <property type="entry name" value="ADK_lid"/>
    <property type="match status" value="1"/>
</dbReference>
<comment type="function">
    <text evidence="6">Catalyzes the reversible transfer of the terminal phosphate group between ATP and AMP. Plays an important role in cellular energy homeostasis and in adenine nucleotide metabolism.</text>
</comment>
<dbReference type="Pfam" id="PF00406">
    <property type="entry name" value="ADK"/>
    <property type="match status" value="1"/>
</dbReference>
<comment type="subcellular location">
    <subcellularLocation>
        <location evidence="6 8">Cytoplasm</location>
    </subcellularLocation>
</comment>
<feature type="binding site" evidence="6">
    <location>
        <position position="34"/>
    </location>
    <ligand>
        <name>AMP</name>
        <dbReference type="ChEBI" id="CHEBI:456215"/>
    </ligand>
</feature>
<dbReference type="GO" id="GO:0005524">
    <property type="term" value="F:ATP binding"/>
    <property type="evidence" value="ECO:0007669"/>
    <property type="project" value="UniProtKB-UniRule"/>
</dbReference>
<feature type="binding site" evidence="6">
    <location>
        <position position="133"/>
    </location>
    <ligand>
        <name>Zn(2+)</name>
        <dbReference type="ChEBI" id="CHEBI:29105"/>
        <note>structural</note>
    </ligand>
</feature>
<dbReference type="PRINTS" id="PR00094">
    <property type="entry name" value="ADENYLTKNASE"/>
</dbReference>
<protein>
    <recommendedName>
        <fullName evidence="6 8">Adenylate kinase</fullName>
        <shortName evidence="6">AK</shortName>
        <ecNumber evidence="6 8">2.7.4.3</ecNumber>
    </recommendedName>
    <alternativeName>
        <fullName evidence="6">ATP-AMP transphosphorylase</fullName>
    </alternativeName>
    <alternativeName>
        <fullName evidence="6">ATP:AMP phosphotransferase</fullName>
    </alternativeName>
    <alternativeName>
        <fullName evidence="6">Adenylate monophosphate kinase</fullName>
    </alternativeName>
</protein>
<dbReference type="GO" id="GO:0005737">
    <property type="term" value="C:cytoplasm"/>
    <property type="evidence" value="ECO:0007669"/>
    <property type="project" value="UniProtKB-SubCell"/>
</dbReference>
<evidence type="ECO:0000256" key="1">
    <source>
        <dbReference type="ARBA" id="ARBA00022679"/>
    </source>
</evidence>
<feature type="binding site" evidence="6">
    <location>
        <position position="160"/>
    </location>
    <ligand>
        <name>AMP</name>
        <dbReference type="ChEBI" id="CHEBI:456215"/>
    </ligand>
</feature>
<dbReference type="UniPathway" id="UPA00588">
    <property type="reaction ID" value="UER00649"/>
</dbReference>
<dbReference type="InterPro" id="IPR033690">
    <property type="entry name" value="Adenylat_kinase_CS"/>
</dbReference>
<name>A0A449AWB4_9BACT</name>
<feature type="region of interest" description="LID" evidence="6">
    <location>
        <begin position="126"/>
        <end position="163"/>
    </location>
</feature>
<evidence type="ECO:0000256" key="3">
    <source>
        <dbReference type="ARBA" id="ARBA00022741"/>
    </source>
</evidence>
<feature type="binding site" evidence="6">
    <location>
        <begin position="60"/>
        <end position="62"/>
    </location>
    <ligand>
        <name>AMP</name>
        <dbReference type="ChEBI" id="CHEBI:456215"/>
    </ligand>
</feature>
<feature type="binding site" evidence="6">
    <location>
        <begin position="13"/>
        <end position="18"/>
    </location>
    <ligand>
        <name>ATP</name>
        <dbReference type="ChEBI" id="CHEBI:30616"/>
    </ligand>
</feature>
<dbReference type="KEGG" id="mgly:NCTC10194_00633"/>
<dbReference type="AlphaFoldDB" id="A0A449AWB4"/>
<feature type="binding site" evidence="6">
    <location>
        <position position="153"/>
    </location>
    <ligand>
        <name>Zn(2+)</name>
        <dbReference type="ChEBI" id="CHEBI:29105"/>
        <note>structural</note>
    </ligand>
</feature>
<keyword evidence="6" id="KW-0963">Cytoplasm</keyword>
<keyword evidence="1 6" id="KW-0808">Transferase</keyword>
<evidence type="ECO:0000256" key="8">
    <source>
        <dbReference type="RuleBase" id="RU003331"/>
    </source>
</evidence>
<evidence type="ECO:0000313" key="11">
    <source>
        <dbReference type="Proteomes" id="UP000290815"/>
    </source>
</evidence>
<keyword evidence="6" id="KW-0479">Metal-binding</keyword>
<dbReference type="GO" id="GO:0004017">
    <property type="term" value="F:AMP kinase activity"/>
    <property type="evidence" value="ECO:0007669"/>
    <property type="project" value="UniProtKB-UniRule"/>
</dbReference>
<keyword evidence="2 6" id="KW-0545">Nucleotide biosynthesis</keyword>
<keyword evidence="4 6" id="KW-0418">Kinase</keyword>
<feature type="binding site" evidence="6">
    <location>
        <position position="127"/>
    </location>
    <ligand>
        <name>ATP</name>
        <dbReference type="ChEBI" id="CHEBI:30616"/>
    </ligand>
</feature>